<dbReference type="AlphaFoldDB" id="A0A840WZP9"/>
<evidence type="ECO:0000313" key="3">
    <source>
        <dbReference type="Proteomes" id="UP000579647"/>
    </source>
</evidence>
<sequence>MPTDPSTLPRSPSDLVGLALILPSHEASEEVAHIRSLLTKALQENVAHTPPTQHPALTVLTPAPEGPHGQDPHPS</sequence>
<evidence type="ECO:0000256" key="1">
    <source>
        <dbReference type="SAM" id="MobiDB-lite"/>
    </source>
</evidence>
<accession>A0A840WZP9</accession>
<keyword evidence="3" id="KW-1185">Reference proteome</keyword>
<feature type="region of interest" description="Disordered" evidence="1">
    <location>
        <begin position="46"/>
        <end position="75"/>
    </location>
</feature>
<evidence type="ECO:0000313" key="2">
    <source>
        <dbReference type="EMBL" id="MBB5495688.1"/>
    </source>
</evidence>
<dbReference type="Proteomes" id="UP000579647">
    <property type="component" value="Unassembled WGS sequence"/>
</dbReference>
<protein>
    <submittedName>
        <fullName evidence="2">Uncharacterized protein</fullName>
    </submittedName>
</protein>
<dbReference type="EMBL" id="JACHDO010000001">
    <property type="protein sequence ID" value="MBB5495688.1"/>
    <property type="molecule type" value="Genomic_DNA"/>
</dbReference>
<reference evidence="2 3" key="1">
    <citation type="submission" date="2020-08" db="EMBL/GenBank/DDBJ databases">
        <title>Sequencing the genomes of 1000 actinobacteria strains.</title>
        <authorList>
            <person name="Klenk H.-P."/>
        </authorList>
    </citation>
    <scope>NUCLEOTIDE SEQUENCE [LARGE SCALE GENOMIC DNA]</scope>
    <source>
        <strain evidence="2 3">DSM 44598</strain>
    </source>
</reference>
<proteinExistence type="predicted"/>
<organism evidence="2 3">
    <name type="scientific">Nocardiopsis metallicus</name>
    <dbReference type="NCBI Taxonomy" id="179819"/>
    <lineage>
        <taxon>Bacteria</taxon>
        <taxon>Bacillati</taxon>
        <taxon>Actinomycetota</taxon>
        <taxon>Actinomycetes</taxon>
        <taxon>Streptosporangiales</taxon>
        <taxon>Nocardiopsidaceae</taxon>
        <taxon>Nocardiopsis</taxon>
    </lineage>
</organism>
<gene>
    <name evidence="2" type="ORF">HNR07_006825</name>
</gene>
<comment type="caution">
    <text evidence="2">The sequence shown here is derived from an EMBL/GenBank/DDBJ whole genome shotgun (WGS) entry which is preliminary data.</text>
</comment>
<name>A0A840WZP9_9ACTN</name>